<keyword evidence="2" id="KW-1185">Reference proteome</keyword>
<proteinExistence type="predicted"/>
<dbReference type="OrthoDB" id="3017868at2759"/>
<dbReference type="PANTHER" id="PTHR37449:SF1">
    <property type="entry name" value="OS02G0159950 PROTEIN"/>
    <property type="match status" value="1"/>
</dbReference>
<protein>
    <submittedName>
        <fullName evidence="1">Uncharacterized protein</fullName>
    </submittedName>
</protein>
<evidence type="ECO:0000313" key="1">
    <source>
        <dbReference type="EMBL" id="OMH82898.1"/>
    </source>
</evidence>
<evidence type="ECO:0000313" key="2">
    <source>
        <dbReference type="Proteomes" id="UP000188320"/>
    </source>
</evidence>
<comment type="caution">
    <text evidence="1">The sequence shown here is derived from an EMBL/GenBank/DDBJ whole genome shotgun (WGS) entry which is preliminary data.</text>
</comment>
<dbReference type="EMBL" id="LSSK01000566">
    <property type="protein sequence ID" value="OMH82898.1"/>
    <property type="molecule type" value="Genomic_DNA"/>
</dbReference>
<organism evidence="1 2">
    <name type="scientific">Zancudomyces culisetae</name>
    <name type="common">Gut fungus</name>
    <name type="synonym">Smittium culisetae</name>
    <dbReference type="NCBI Taxonomy" id="1213189"/>
    <lineage>
        <taxon>Eukaryota</taxon>
        <taxon>Fungi</taxon>
        <taxon>Fungi incertae sedis</taxon>
        <taxon>Zoopagomycota</taxon>
        <taxon>Kickxellomycotina</taxon>
        <taxon>Harpellomycetes</taxon>
        <taxon>Harpellales</taxon>
        <taxon>Legeriomycetaceae</taxon>
        <taxon>Zancudomyces</taxon>
    </lineage>
</organism>
<reference evidence="2" key="1">
    <citation type="submission" date="2017-01" db="EMBL/GenBank/DDBJ databases">
        <authorList>
            <person name="Wang Y."/>
            <person name="White M."/>
            <person name="Kvist S."/>
            <person name="Moncalvo J.-M."/>
        </authorList>
    </citation>
    <scope>NUCLEOTIDE SEQUENCE [LARGE SCALE GENOMIC DNA]</scope>
    <source>
        <strain evidence="2">COL-18-3</strain>
    </source>
</reference>
<name>A0A1R1PPL3_ZANCU</name>
<dbReference type="Proteomes" id="UP000188320">
    <property type="component" value="Unassembled WGS sequence"/>
</dbReference>
<dbReference type="AlphaFoldDB" id="A0A1R1PPL3"/>
<sequence>MLRVWICRISKRPAGSGIAISISRSNRPNRRSAGSIEFGRFVAAITTTFDRAFIPSINVNNCDTTRRSTSPFVLSLFGAIESISSIKIIAGLFFSASENAFRKFDSDSPAIFDMISGPLIKKKNAPVSFATARAINVFPVPGGPNIKIPLGGLIPIDLNSCGCLNGSSTNSLIFAICLRHPPILSYPTSDNACSSSSRDTGSPSVWISVSGATITYSSGSVSTTLNSTALIPPRTKNVSPLRTGLYASKKYGFKYTSNKSPVIPSTVSSIGNTKIRLPYFTSDIAWIDTKSPNLTRRFFLTTLLILILLSSHSSSERTTNTVSFLTLPLINIVSPLNNPNLSMVAGDKTAVELSSSTDSSTSSLFGADFLRNIAVAMSSASFVSSNLIAESSNSFGFVSSFPIFLNPFPFAYLF</sequence>
<gene>
    <name evidence="1" type="ORF">AX774_g3613</name>
</gene>
<dbReference type="PANTHER" id="PTHR37449">
    <property type="match status" value="1"/>
</dbReference>
<accession>A0A1R1PPL3</accession>